<keyword evidence="3" id="KW-1185">Reference proteome</keyword>
<evidence type="ECO:0008006" key="4">
    <source>
        <dbReference type="Google" id="ProtNLM"/>
    </source>
</evidence>
<dbReference type="RefSeq" id="WP_343813521.1">
    <property type="nucleotide sequence ID" value="NZ_BAAADS010000018.1"/>
</dbReference>
<evidence type="ECO:0000313" key="2">
    <source>
        <dbReference type="EMBL" id="GAA0606527.1"/>
    </source>
</evidence>
<dbReference type="PROSITE" id="PS51257">
    <property type="entry name" value="PROKAR_LIPOPROTEIN"/>
    <property type="match status" value="1"/>
</dbReference>
<feature type="chain" id="PRO_5045281304" description="DUF4362 domain-containing protein" evidence="1">
    <location>
        <begin position="22"/>
        <end position="165"/>
    </location>
</feature>
<reference evidence="3" key="1">
    <citation type="journal article" date="2019" name="Int. J. Syst. Evol. Microbiol.">
        <title>The Global Catalogue of Microorganisms (GCM) 10K type strain sequencing project: providing services to taxonomists for standard genome sequencing and annotation.</title>
        <authorList>
            <consortium name="The Broad Institute Genomics Platform"/>
            <consortium name="The Broad Institute Genome Sequencing Center for Infectious Disease"/>
            <person name="Wu L."/>
            <person name="Ma J."/>
        </authorList>
    </citation>
    <scope>NUCLEOTIDE SEQUENCE [LARGE SCALE GENOMIC DNA]</scope>
    <source>
        <strain evidence="3">JCM 15395</strain>
    </source>
</reference>
<protein>
    <recommendedName>
        <fullName evidence="4">DUF4362 domain-containing protein</fullName>
    </recommendedName>
</protein>
<sequence>MKIKLLLVVSIVLSFVLVACSGEEKKTKPDYTVEEAVNDGHLVVQNLGENLDEVIRDGKMETKQLNKIFEFKKMADQGKEANVKITIFNKDGTYATNKLSFTGKKYVFENNYAGYQSSKGTFTCDYFNLMRGTAELQMCKNNEGKQLKRMTVLISEMSQFHNCSF</sequence>
<evidence type="ECO:0000256" key="1">
    <source>
        <dbReference type="SAM" id="SignalP"/>
    </source>
</evidence>
<accession>A0ABP3RAC0</accession>
<gene>
    <name evidence="2" type="ORF">GCM10009001_24680</name>
</gene>
<organism evidence="2 3">
    <name type="scientific">Virgibacillus siamensis</name>
    <dbReference type="NCBI Taxonomy" id="480071"/>
    <lineage>
        <taxon>Bacteria</taxon>
        <taxon>Bacillati</taxon>
        <taxon>Bacillota</taxon>
        <taxon>Bacilli</taxon>
        <taxon>Bacillales</taxon>
        <taxon>Bacillaceae</taxon>
        <taxon>Virgibacillus</taxon>
    </lineage>
</organism>
<dbReference type="EMBL" id="BAAADS010000018">
    <property type="protein sequence ID" value="GAA0606527.1"/>
    <property type="molecule type" value="Genomic_DNA"/>
</dbReference>
<proteinExistence type="predicted"/>
<name>A0ABP3RAC0_9BACI</name>
<keyword evidence="1" id="KW-0732">Signal</keyword>
<evidence type="ECO:0000313" key="3">
    <source>
        <dbReference type="Proteomes" id="UP001500866"/>
    </source>
</evidence>
<dbReference type="Proteomes" id="UP001500866">
    <property type="component" value="Unassembled WGS sequence"/>
</dbReference>
<feature type="signal peptide" evidence="1">
    <location>
        <begin position="1"/>
        <end position="21"/>
    </location>
</feature>
<comment type="caution">
    <text evidence="2">The sequence shown here is derived from an EMBL/GenBank/DDBJ whole genome shotgun (WGS) entry which is preliminary data.</text>
</comment>